<keyword evidence="1 4" id="KW-0349">Heme</keyword>
<dbReference type="Pfam" id="PF21419">
    <property type="entry name" value="RoxA-like_Cyt-c"/>
    <property type="match status" value="1"/>
</dbReference>
<feature type="chain" id="PRO_5045054913" evidence="5">
    <location>
        <begin position="26"/>
        <end position="583"/>
    </location>
</feature>
<reference evidence="8" key="1">
    <citation type="journal article" date="2019" name="Int. J. Syst. Evol. Microbiol.">
        <title>The Global Catalogue of Microorganisms (GCM) 10K type strain sequencing project: providing services to taxonomists for standard genome sequencing and annotation.</title>
        <authorList>
            <consortium name="The Broad Institute Genomics Platform"/>
            <consortium name="The Broad Institute Genome Sequencing Center for Infectious Disease"/>
            <person name="Wu L."/>
            <person name="Ma J."/>
        </authorList>
    </citation>
    <scope>NUCLEOTIDE SEQUENCE [LARGE SCALE GENOMIC DNA]</scope>
    <source>
        <strain evidence="8">CECT 7806</strain>
    </source>
</reference>
<dbReference type="InterPro" id="IPR047758">
    <property type="entry name" value="CytoC_perox"/>
</dbReference>
<gene>
    <name evidence="7" type="ORF">QWZ18_03695</name>
</gene>
<keyword evidence="8" id="KW-1185">Reference proteome</keyword>
<evidence type="ECO:0000256" key="3">
    <source>
        <dbReference type="ARBA" id="ARBA00023004"/>
    </source>
</evidence>
<dbReference type="PANTHER" id="PTHR30600">
    <property type="entry name" value="CYTOCHROME C PEROXIDASE-RELATED"/>
    <property type="match status" value="1"/>
</dbReference>
<dbReference type="RefSeq" id="WP_283206437.1">
    <property type="nucleotide sequence ID" value="NZ_BPQS01000013.1"/>
</dbReference>
<dbReference type="Proteomes" id="UP001244297">
    <property type="component" value="Unassembled WGS sequence"/>
</dbReference>
<dbReference type="EMBL" id="JAUFPT010000007">
    <property type="protein sequence ID" value="MDN3569730.1"/>
    <property type="molecule type" value="Genomic_DNA"/>
</dbReference>
<dbReference type="InterPro" id="IPR051395">
    <property type="entry name" value="Cytochrome_c_Peroxidase/MauG"/>
</dbReference>
<dbReference type="SUPFAM" id="SSF46626">
    <property type="entry name" value="Cytochrome c"/>
    <property type="match status" value="1"/>
</dbReference>
<dbReference type="NCBIfam" id="NF040606">
    <property type="entry name" value="CytoC_perox"/>
    <property type="match status" value="1"/>
</dbReference>
<dbReference type="GO" id="GO:0004601">
    <property type="term" value="F:peroxidase activity"/>
    <property type="evidence" value="ECO:0007669"/>
    <property type="project" value="UniProtKB-KW"/>
</dbReference>
<keyword evidence="7" id="KW-0575">Peroxidase</keyword>
<keyword evidence="7" id="KW-0560">Oxidoreductase</keyword>
<evidence type="ECO:0000256" key="5">
    <source>
        <dbReference type="SAM" id="SignalP"/>
    </source>
</evidence>
<evidence type="ECO:0000256" key="4">
    <source>
        <dbReference type="PROSITE-ProRule" id="PRU00433"/>
    </source>
</evidence>
<sequence length="583" mass="63546">MSSARRLLTAVWACLPLLSVPAARAQSTPPISVDQGSDWDDRVRRAFYLQSQGSELMPLAWLKALKRTDGTPFLAGSLSRYGYLPNPDSRDDLPVGFTFAGPAGGEIAGMTCAACHTRQITVDGKAYRIDGGPAIADFQSLLSDLDVSMAAVVASEAAFQPFARTVLGKAAEDADAVQNLSFFVKAWYDRYHTLMTRALPKTPWGPARLDAVGMIFNRVTGLDIGVPPNTMIPDNIRVADAPTRYPFLWNAPRQDRTQWPGFAENGNDSLALSRNLGEVLGVFGRFHPRPDPFKVLLRYDYLSDNSANFNGLRLLEDAVKKIGPPRWPWTLQATLVERGKMIFERGESEGGCKGCHWPNPGVRWPGEAATWHTPVKDVGTDSREHGIMQWRAKSGVLTGAQIPLVQSMPLKAENECAISILANAVAGSIIQSFNPFLTAAPPGMAPPHLNVLALPQQLRSLANAFPRAGDTSCTSGVPAGTYPYEARVLEGIWAAAPYLHNGSVATLADLLKKPNDRRPSFRIGSNYDTEAVGLGEDQTQFDYTLNTTDCTDRDSGNSRCGHDYGTNLTPDEKRALLEYLKSL</sequence>
<organism evidence="7 8">
    <name type="scientific">Methylobacterium longum</name>
    <dbReference type="NCBI Taxonomy" id="767694"/>
    <lineage>
        <taxon>Bacteria</taxon>
        <taxon>Pseudomonadati</taxon>
        <taxon>Pseudomonadota</taxon>
        <taxon>Alphaproteobacteria</taxon>
        <taxon>Hyphomicrobiales</taxon>
        <taxon>Methylobacteriaceae</taxon>
        <taxon>Methylobacterium</taxon>
    </lineage>
</organism>
<dbReference type="InterPro" id="IPR036909">
    <property type="entry name" value="Cyt_c-like_dom_sf"/>
</dbReference>
<evidence type="ECO:0000256" key="1">
    <source>
        <dbReference type="ARBA" id="ARBA00022617"/>
    </source>
</evidence>
<keyword evidence="5" id="KW-0732">Signal</keyword>
<name>A0ABT8AIY3_9HYPH</name>
<accession>A0ABT8AIY3</accession>
<keyword evidence="2 4" id="KW-0479">Metal-binding</keyword>
<evidence type="ECO:0000313" key="8">
    <source>
        <dbReference type="Proteomes" id="UP001244297"/>
    </source>
</evidence>
<dbReference type="Gene3D" id="1.10.760.10">
    <property type="entry name" value="Cytochrome c-like domain"/>
    <property type="match status" value="1"/>
</dbReference>
<dbReference type="PROSITE" id="PS51007">
    <property type="entry name" value="CYTC"/>
    <property type="match status" value="1"/>
</dbReference>
<protein>
    <submittedName>
        <fullName evidence="7">Di-heme-cytochrome C peroxidase</fullName>
    </submittedName>
</protein>
<keyword evidence="3 4" id="KW-0408">Iron</keyword>
<dbReference type="PANTHER" id="PTHR30600:SF9">
    <property type="entry name" value="BLR7738 PROTEIN"/>
    <property type="match status" value="1"/>
</dbReference>
<feature type="domain" description="Cytochrome c" evidence="6">
    <location>
        <begin position="334"/>
        <end position="583"/>
    </location>
</feature>
<proteinExistence type="predicted"/>
<evidence type="ECO:0000256" key="2">
    <source>
        <dbReference type="ARBA" id="ARBA00022723"/>
    </source>
</evidence>
<dbReference type="InterPro" id="IPR009056">
    <property type="entry name" value="Cyt_c-like_dom"/>
</dbReference>
<comment type="caution">
    <text evidence="7">The sequence shown here is derived from an EMBL/GenBank/DDBJ whole genome shotgun (WGS) entry which is preliminary data.</text>
</comment>
<evidence type="ECO:0000313" key="7">
    <source>
        <dbReference type="EMBL" id="MDN3569730.1"/>
    </source>
</evidence>
<feature type="signal peptide" evidence="5">
    <location>
        <begin position="1"/>
        <end position="25"/>
    </location>
</feature>
<evidence type="ECO:0000259" key="6">
    <source>
        <dbReference type="PROSITE" id="PS51007"/>
    </source>
</evidence>